<name>A0A3G8JRE2_9ACTN</name>
<sequence length="128" mass="13585">MTWQGFTDEYAPTGGIRLGAWSVEAGREDMVTCRATIADADRIVSLQASASGPIGAMTSMLHDIGAPVQIVRLHQRSVDGVITTFLLCERDDRQCWAYGSGDSADEANVNALIAGANRLRVSSAGRAS</sequence>
<evidence type="ECO:0000256" key="1">
    <source>
        <dbReference type="ARBA" id="ARBA00022679"/>
    </source>
</evidence>
<gene>
    <name evidence="2" type="ORF">D7316_04114</name>
</gene>
<protein>
    <recommendedName>
        <fullName evidence="4">2-isopropylmalate synthase LeuA allosteric (dimerisation) domain-containing protein</fullName>
    </recommendedName>
</protein>
<dbReference type="OrthoDB" id="4773719at2"/>
<dbReference type="AlphaFoldDB" id="A0A3G8JRE2"/>
<proteinExistence type="predicted"/>
<dbReference type="SUPFAM" id="SSF110921">
    <property type="entry name" value="2-isopropylmalate synthase LeuA, allosteric (dimerisation) domain"/>
    <property type="match status" value="1"/>
</dbReference>
<dbReference type="KEGG" id="gom:D7316_04114"/>
<dbReference type="Proteomes" id="UP000271469">
    <property type="component" value="Chromosome"/>
</dbReference>
<dbReference type="RefSeq" id="WP_124709853.1">
    <property type="nucleotide sequence ID" value="NZ_CP033972.1"/>
</dbReference>
<keyword evidence="1" id="KW-0808">Transferase</keyword>
<dbReference type="InterPro" id="IPR036230">
    <property type="entry name" value="LeuA_allosteric_dom_sf"/>
</dbReference>
<reference evidence="2 3" key="1">
    <citation type="submission" date="2018-11" db="EMBL/GenBank/DDBJ databases">
        <title>Gordonia insulae sp. nov., isolated from an island soil.</title>
        <authorList>
            <person name="Kim Y.S."/>
            <person name="Kim S.B."/>
        </authorList>
    </citation>
    <scope>NUCLEOTIDE SEQUENCE [LARGE SCALE GENOMIC DNA]</scope>
    <source>
        <strain evidence="2 3">MMS17-SY073</strain>
    </source>
</reference>
<dbReference type="EMBL" id="CP033972">
    <property type="protein sequence ID" value="AZG47503.1"/>
    <property type="molecule type" value="Genomic_DNA"/>
</dbReference>
<organism evidence="2 3">
    <name type="scientific">Gordonia insulae</name>
    <dbReference type="NCBI Taxonomy" id="2420509"/>
    <lineage>
        <taxon>Bacteria</taxon>
        <taxon>Bacillati</taxon>
        <taxon>Actinomycetota</taxon>
        <taxon>Actinomycetes</taxon>
        <taxon>Mycobacteriales</taxon>
        <taxon>Gordoniaceae</taxon>
        <taxon>Gordonia</taxon>
    </lineage>
</organism>
<keyword evidence="3" id="KW-1185">Reference proteome</keyword>
<accession>A0A3G8JRE2</accession>
<evidence type="ECO:0008006" key="4">
    <source>
        <dbReference type="Google" id="ProtNLM"/>
    </source>
</evidence>
<evidence type="ECO:0000313" key="3">
    <source>
        <dbReference type="Proteomes" id="UP000271469"/>
    </source>
</evidence>
<dbReference type="GO" id="GO:0016740">
    <property type="term" value="F:transferase activity"/>
    <property type="evidence" value="ECO:0007669"/>
    <property type="project" value="UniProtKB-KW"/>
</dbReference>
<dbReference type="Gene3D" id="3.30.160.270">
    <property type="match status" value="1"/>
</dbReference>
<evidence type="ECO:0000313" key="2">
    <source>
        <dbReference type="EMBL" id="AZG47503.1"/>
    </source>
</evidence>